<protein>
    <submittedName>
        <fullName evidence="4">Polyketide synthase modules and related proteins</fullName>
    </submittedName>
</protein>
<dbReference type="PROSITE" id="PS00455">
    <property type="entry name" value="AMP_BINDING"/>
    <property type="match status" value="1"/>
</dbReference>
<dbReference type="PANTHER" id="PTHR45527">
    <property type="entry name" value="NONRIBOSOMAL PEPTIDE SYNTHETASE"/>
    <property type="match status" value="1"/>
</dbReference>
<dbReference type="InterPro" id="IPR001242">
    <property type="entry name" value="Condensation_dom"/>
</dbReference>
<dbReference type="Pfam" id="PF13193">
    <property type="entry name" value="AMP-binding_C"/>
    <property type="match status" value="2"/>
</dbReference>
<dbReference type="PROSITE" id="PS00012">
    <property type="entry name" value="PHOSPHOPANTETHEINE"/>
    <property type="match status" value="1"/>
</dbReference>
<keyword evidence="2" id="KW-0597">Phosphoprotein</keyword>
<dbReference type="NCBIfam" id="TIGR01733">
    <property type="entry name" value="AA-adenyl-dom"/>
    <property type="match status" value="2"/>
</dbReference>
<dbReference type="Pfam" id="PF00668">
    <property type="entry name" value="Condensation"/>
    <property type="match status" value="2"/>
</dbReference>
<accession>A0A3B0YP26</accession>
<dbReference type="Gene3D" id="3.30.300.30">
    <property type="match status" value="2"/>
</dbReference>
<dbReference type="Pfam" id="PF00501">
    <property type="entry name" value="AMP-binding"/>
    <property type="match status" value="2"/>
</dbReference>
<dbReference type="SUPFAM" id="SSF56801">
    <property type="entry name" value="Acetyl-CoA synthetase-like"/>
    <property type="match status" value="2"/>
</dbReference>
<reference evidence="4" key="1">
    <citation type="submission" date="2018-06" db="EMBL/GenBank/DDBJ databases">
        <authorList>
            <person name="Zhirakovskaya E."/>
        </authorList>
    </citation>
    <scope>NUCLEOTIDE SEQUENCE</scope>
</reference>
<dbReference type="GO" id="GO:0003824">
    <property type="term" value="F:catalytic activity"/>
    <property type="evidence" value="ECO:0007669"/>
    <property type="project" value="InterPro"/>
</dbReference>
<dbReference type="CDD" id="cd12116">
    <property type="entry name" value="A_NRPS_Ta1_like"/>
    <property type="match status" value="1"/>
</dbReference>
<dbReference type="SUPFAM" id="SSF47336">
    <property type="entry name" value="ACP-like"/>
    <property type="match status" value="2"/>
</dbReference>
<dbReference type="CDD" id="cd17643">
    <property type="entry name" value="A_NRPS_Cytc1-like"/>
    <property type="match status" value="1"/>
</dbReference>
<evidence type="ECO:0000259" key="3">
    <source>
        <dbReference type="PROSITE" id="PS50075"/>
    </source>
</evidence>
<dbReference type="InterPro" id="IPR010071">
    <property type="entry name" value="AA_adenyl_dom"/>
</dbReference>
<dbReference type="CDD" id="cd19531">
    <property type="entry name" value="LCL_NRPS-like"/>
    <property type="match status" value="2"/>
</dbReference>
<feature type="domain" description="Carrier" evidence="3">
    <location>
        <begin position="2079"/>
        <end position="2156"/>
    </location>
</feature>
<dbReference type="NCBIfam" id="NF003417">
    <property type="entry name" value="PRK04813.1"/>
    <property type="match status" value="2"/>
</dbReference>
<dbReference type="Gene3D" id="3.30.559.30">
    <property type="entry name" value="Nonribosomal peptide synthetase, condensation domain"/>
    <property type="match status" value="2"/>
</dbReference>
<dbReference type="InterPro" id="IPR006162">
    <property type="entry name" value="Ppantetheine_attach_site"/>
</dbReference>
<name>A0A3B0YP26_9ZZZZ</name>
<dbReference type="PROSITE" id="PS50075">
    <property type="entry name" value="CARRIER"/>
    <property type="match status" value="2"/>
</dbReference>
<proteinExistence type="predicted"/>
<keyword evidence="1" id="KW-0596">Phosphopantetheine</keyword>
<dbReference type="GO" id="GO:0044550">
    <property type="term" value="P:secondary metabolite biosynthetic process"/>
    <property type="evidence" value="ECO:0007669"/>
    <property type="project" value="TreeGrafter"/>
</dbReference>
<dbReference type="Gene3D" id="3.40.50.980">
    <property type="match status" value="4"/>
</dbReference>
<evidence type="ECO:0000256" key="1">
    <source>
        <dbReference type="ARBA" id="ARBA00022450"/>
    </source>
</evidence>
<dbReference type="FunFam" id="3.40.50.980:FF:000001">
    <property type="entry name" value="Non-ribosomal peptide synthetase"/>
    <property type="match status" value="1"/>
</dbReference>
<gene>
    <name evidence="4" type="ORF">MNBD_GAMMA09-2022</name>
</gene>
<dbReference type="Gene3D" id="3.30.559.10">
    <property type="entry name" value="Chloramphenicol acetyltransferase-like domain"/>
    <property type="match status" value="2"/>
</dbReference>
<dbReference type="InterPro" id="IPR036736">
    <property type="entry name" value="ACP-like_sf"/>
</dbReference>
<dbReference type="GO" id="GO:0031177">
    <property type="term" value="F:phosphopantetheine binding"/>
    <property type="evidence" value="ECO:0007669"/>
    <property type="project" value="TreeGrafter"/>
</dbReference>
<dbReference type="EMBL" id="UOFI01000189">
    <property type="protein sequence ID" value="VAW70206.1"/>
    <property type="molecule type" value="Genomic_DNA"/>
</dbReference>
<dbReference type="InterPro" id="IPR025110">
    <property type="entry name" value="AMP-bd_C"/>
</dbReference>
<dbReference type="Pfam" id="PF00550">
    <property type="entry name" value="PP-binding"/>
    <property type="match status" value="2"/>
</dbReference>
<dbReference type="GO" id="GO:0043041">
    <property type="term" value="P:amino acid activation for nonribosomal peptide biosynthetic process"/>
    <property type="evidence" value="ECO:0007669"/>
    <property type="project" value="TreeGrafter"/>
</dbReference>
<dbReference type="FunFam" id="3.40.50.980:FF:000002">
    <property type="entry name" value="Enterobactin synthetase component F"/>
    <property type="match status" value="1"/>
</dbReference>
<dbReference type="InterPro" id="IPR000873">
    <property type="entry name" value="AMP-dep_synth/lig_dom"/>
</dbReference>
<dbReference type="Gene3D" id="1.10.1200.10">
    <property type="entry name" value="ACP-like"/>
    <property type="match status" value="2"/>
</dbReference>
<dbReference type="SUPFAM" id="SSF52777">
    <property type="entry name" value="CoA-dependent acyltransferases"/>
    <property type="match status" value="4"/>
</dbReference>
<feature type="domain" description="Carrier" evidence="3">
    <location>
        <begin position="1026"/>
        <end position="1101"/>
    </location>
</feature>
<dbReference type="GO" id="GO:0005829">
    <property type="term" value="C:cytosol"/>
    <property type="evidence" value="ECO:0007669"/>
    <property type="project" value="TreeGrafter"/>
</dbReference>
<dbReference type="InterPro" id="IPR023213">
    <property type="entry name" value="CAT-like_dom_sf"/>
</dbReference>
<dbReference type="FunFam" id="1.10.1200.10:FF:000005">
    <property type="entry name" value="Nonribosomal peptide synthetase 1"/>
    <property type="match status" value="1"/>
</dbReference>
<dbReference type="InterPro" id="IPR009081">
    <property type="entry name" value="PP-bd_ACP"/>
</dbReference>
<sequence length="2190" mass="245347">MSVSDKKAQLLKAMLKKKGIASAKKNNTVEKINRIKRDSNSGLPLSYAQEQLWIQDQLFPGNPVYNIPVAVRIEGDIDVDVLIQSVRDVVGRHETLHTNFTQTDTKAVAIVNESSDLQVEVIKSADKNKSTKEYITGEIQKKARASFDLGKDLLIKATIWDTGNKECYLLVIIHHIVCDGWSVSILLDEIGRFYNDRINNTVSDNLLSLPIDYIDFAQWQRNIQNNDKSQKQLEYWKKKLSGDLPIIELPTDFVRPSVATFNGAIQKIQLSDELSRQLELFCKSNNITSFMLMLSIFNILINRYTGAEDILVGTPVNSRSQKELENIIGYFVNTVVLRADLSDNPVFADFLVGVRNTVLDAFDNQDTPLGKLADELKVGRNLSQSTIFQVMFSVLNAPEKSMQLKSAAVEQLSHDQLHTKTSKVDLNMVIEPGLNSRGDCWDIWLEYNADVFSPETISQLLNHYKNLLQSALQSADKKISELKILTAREENTLLTVWNTPQSNFYADNLLHHCFLEQVEKYPQRIALQYEDVSLSYAELDKLSNKLANHLIQYKTGPDVLVGLCLDRSINLIVGLLAILKTGSAYVPMDPAAPVSRLEFIIDDAAMPVVLTEKKYFDIFSSQAMQLELVDINAKEINSNSDSAVSSGVSPENIAYVIYTSGSTGKPKGVLVEHKNVIRLFSATDEWYKFTENDVWTLFHSCTFDFSVWEIWGALFYGAKLLVVPYWISRSPEEFHKYLREEKVTVLNQTPSAFKQLSHVDQQLNGPSELSLRYVIFGGEALDLESLRPWFNRHGDKVPQLINMYGITETTVHVTYRPISLADIEAGNGSIIGKPIADLQTYLLDKHLNLVPTGVTGEIFVAGAGVARGYLNRPALNEERFLDDHISANASSKLYRSGDLARYRPNGDMEYLGRIDDQVKIRGFRIELGEIESSLSSAQEVKQNIVIVQSDVSGTPCIVAFYIKNENKDSSAEMLRSYLRKNLPDYMIPQYFIEVENFALTSNGKIDRKALPLITDVKQMSETEYVAPRNSVEKELESIWSEVLGITEISIHENFFNIGGHSLLATQLISRIKNYFEIDLPLRSLFDASSIAELTLKVKALQSGVQKTLQPAIEKHTGNVPVELSFAQQRLWYLDQLEPENPVYNIPVIYQLSGELQTVYLIDALQTIYMRHQVLRTSFQFNEDKAAQVIDESPLNIEIINLVDQDEVALNQLIATESVTTFRLDQSPLIRIKLVKINATTHILMLVIHHSLFDGWSTRVLMNELSLLYSASVNSVEPLLPRLSIQYSDYALWQRNWLQGEVLQQQLDYWTAHLQGELPVLELPTDFARPSHFNYIGKTYSVELPEQLMSALGEQARGAGATPFMFSLAAYITLLYRYTGQTDIITGTIIANRNHAQTENLLGYFANTLAIRTQFDEVPSFSQLLAQVRENCLNAYTYQDLPFERLVEELNPDRELSHTPVYQTLFSYNSAMGLEPSLADIELKVLSIESQVARTDLSFSIEEDSNGGYRLEIEYCSDLFKEQSIARFTEHYINLLQSIVKTPQAKLYELPMLVESDFSIIASSNNTAKVYPGEQCIHHVISQQVKQTPQAIAISYNGDDLSYQQLEENSDKLAQHLATLNIKANQLIALCVNRSADMLVAMLAILKSGAAYLPLDPDYPADRIEFILEDADVSVILTETSVLDILPESKTKNILLDQPWDQQLPIVSADTTVTDVNSQNVAYTIYTSGSTGKPKGVLVPHGTVVNFLNSMAEKPGLKPGDVLLAVTTLSFDIAVLELFLPLFTGAKIELADREAAADGASLLEKISSAGVNVMQATPATWRIMLASGWRPGSELKVLCGGEAMPADLAAELLSHASSVWNMYGPTETTVWSTLYQITDAEQPILIGKPIANTQIHILDKNRQLLPAGVAGEMYIAGAGVTRGYLKRPDLTRERFLKLPINGAEPEIMYRTGDLVKYLADGNIEYINRLDNQVKVRGFRIELGEIENVLTDHKEVKQVVVIVREDRPGDTRLVAYYVSLEGDEISVTSLRKHLRAQLPDYMIPQHFVELDKLPVTPNGKINRQALPAPFSDGAGAEDFVAPSTENEIIIAEIWKEVLDTDKVSVNDNFFEIGGHSLLSVQVIGKFKEKTGIKLELRSVIMDTLGQIAAQCPQLRVESVPASGNEPVKAEKNLSLVDRIKLKVKSAVFKSTD</sequence>
<dbReference type="FunFam" id="2.30.38.10:FF:000001">
    <property type="entry name" value="Non-ribosomal peptide synthetase PvdI"/>
    <property type="match status" value="1"/>
</dbReference>
<dbReference type="InterPro" id="IPR045851">
    <property type="entry name" value="AMP-bd_C_sf"/>
</dbReference>
<organism evidence="4">
    <name type="scientific">hydrothermal vent metagenome</name>
    <dbReference type="NCBI Taxonomy" id="652676"/>
    <lineage>
        <taxon>unclassified sequences</taxon>
        <taxon>metagenomes</taxon>
        <taxon>ecological metagenomes</taxon>
    </lineage>
</organism>
<evidence type="ECO:0000313" key="4">
    <source>
        <dbReference type="EMBL" id="VAW70206.1"/>
    </source>
</evidence>
<dbReference type="Gene3D" id="2.30.38.10">
    <property type="entry name" value="Luciferase, Domain 3"/>
    <property type="match status" value="2"/>
</dbReference>
<dbReference type="InterPro" id="IPR020845">
    <property type="entry name" value="AMP-binding_CS"/>
</dbReference>
<dbReference type="PANTHER" id="PTHR45527:SF14">
    <property type="entry name" value="PLIPASTATIN SYNTHASE SUBUNIT B"/>
    <property type="match status" value="1"/>
</dbReference>
<dbReference type="FunFam" id="3.30.300.30:FF:000010">
    <property type="entry name" value="Enterobactin synthetase component F"/>
    <property type="match status" value="2"/>
</dbReference>
<evidence type="ECO:0000256" key="2">
    <source>
        <dbReference type="ARBA" id="ARBA00022553"/>
    </source>
</evidence>
<dbReference type="FunFam" id="3.40.50.12780:FF:000012">
    <property type="entry name" value="Non-ribosomal peptide synthetase"/>
    <property type="match status" value="2"/>
</dbReference>